<evidence type="ECO:0000256" key="4">
    <source>
        <dbReference type="ARBA" id="ARBA00049203"/>
    </source>
</evidence>
<dbReference type="Proteomes" id="UP000028582">
    <property type="component" value="Unassembled WGS sequence"/>
</dbReference>
<protein>
    <recommendedName>
        <fullName evidence="5">Protein phosphatase methylesterase 1</fullName>
        <shortName evidence="5">PME-1</shortName>
        <ecNumber evidence="5">3.1.1.-</ecNumber>
    </recommendedName>
</protein>
<proteinExistence type="inferred from homology"/>
<dbReference type="OrthoDB" id="194865at2759"/>
<organism evidence="8 9">
    <name type="scientific">Phytophthora nicotianae P1976</name>
    <dbReference type="NCBI Taxonomy" id="1317066"/>
    <lineage>
        <taxon>Eukaryota</taxon>
        <taxon>Sar</taxon>
        <taxon>Stramenopiles</taxon>
        <taxon>Oomycota</taxon>
        <taxon>Peronosporomycetes</taxon>
        <taxon>Peronosporales</taxon>
        <taxon>Peronosporaceae</taxon>
        <taxon>Phytophthora</taxon>
    </lineage>
</organism>
<feature type="active site" evidence="6">
    <location>
        <position position="128"/>
    </location>
</feature>
<feature type="active site" evidence="6">
    <location>
        <position position="153"/>
    </location>
</feature>
<dbReference type="GO" id="GO:0051723">
    <property type="term" value="F:protein methylesterase activity"/>
    <property type="evidence" value="ECO:0007669"/>
    <property type="project" value="UniProtKB-EC"/>
</dbReference>
<feature type="active site" evidence="6">
    <location>
        <position position="279"/>
    </location>
</feature>
<reference evidence="8 9" key="1">
    <citation type="submission" date="2013-11" db="EMBL/GenBank/DDBJ databases">
        <title>The Genome Sequence of Phytophthora parasitica P1976.</title>
        <authorList>
            <consortium name="The Broad Institute Genomics Platform"/>
            <person name="Russ C."/>
            <person name="Tyler B."/>
            <person name="Panabieres F."/>
            <person name="Shan W."/>
            <person name="Tripathy S."/>
            <person name="Grunwald N."/>
            <person name="Machado M."/>
            <person name="Johnson C.S."/>
            <person name="Walker B."/>
            <person name="Young S."/>
            <person name="Zeng Q."/>
            <person name="Gargeya S."/>
            <person name="Fitzgerald M."/>
            <person name="Haas B."/>
            <person name="Abouelleil A."/>
            <person name="Allen A.W."/>
            <person name="Alvarado L."/>
            <person name="Arachchi H.M."/>
            <person name="Berlin A.M."/>
            <person name="Chapman S.B."/>
            <person name="Gainer-Dewar J."/>
            <person name="Goldberg J."/>
            <person name="Griggs A."/>
            <person name="Gujja S."/>
            <person name="Hansen M."/>
            <person name="Howarth C."/>
            <person name="Imamovic A."/>
            <person name="Ireland A."/>
            <person name="Larimer J."/>
            <person name="McCowan C."/>
            <person name="Murphy C."/>
            <person name="Pearson M."/>
            <person name="Poon T.W."/>
            <person name="Priest M."/>
            <person name="Roberts A."/>
            <person name="Saif S."/>
            <person name="Shea T."/>
            <person name="Sisk P."/>
            <person name="Sykes S."/>
            <person name="Wortman J."/>
            <person name="Nusbaum C."/>
            <person name="Birren B."/>
        </authorList>
    </citation>
    <scope>NUCLEOTIDE SEQUENCE [LARGE SCALE GENOMIC DNA]</scope>
    <source>
        <strain evidence="8 9">P1976</strain>
    </source>
</reference>
<comment type="caution">
    <text evidence="8">The sequence shown here is derived from an EMBL/GenBank/DDBJ whole genome shotgun (WGS) entry which is preliminary data.</text>
</comment>
<evidence type="ECO:0000256" key="5">
    <source>
        <dbReference type="PIRNR" id="PIRNR022950"/>
    </source>
</evidence>
<gene>
    <name evidence="8" type="ORF">F444_03144</name>
</gene>
<keyword evidence="3 5" id="KW-0378">Hydrolase</keyword>
<dbReference type="InterPro" id="IPR016812">
    <property type="entry name" value="PPase_methylesterase_euk"/>
</dbReference>
<dbReference type="Gene3D" id="3.40.50.1820">
    <property type="entry name" value="alpha/beta hydrolase"/>
    <property type="match status" value="1"/>
</dbReference>
<evidence type="ECO:0000313" key="8">
    <source>
        <dbReference type="EMBL" id="ETO82783.1"/>
    </source>
</evidence>
<dbReference type="EMBL" id="ANJA01000640">
    <property type="protein sequence ID" value="ETO82783.1"/>
    <property type="molecule type" value="Genomic_DNA"/>
</dbReference>
<evidence type="ECO:0000313" key="9">
    <source>
        <dbReference type="Proteomes" id="UP000028582"/>
    </source>
</evidence>
<dbReference type="PIRSF" id="PIRSF022950">
    <property type="entry name" value="PPase_methylesterase_euk"/>
    <property type="match status" value="1"/>
</dbReference>
<comment type="similarity">
    <text evidence="1 5">Belongs to the AB hydrolase superfamily.</text>
</comment>
<comment type="function">
    <text evidence="5">Demethylates proteins that have been reversibly carboxymethylated.</text>
</comment>
<feature type="domain" description="AB hydrolase-1" evidence="7">
    <location>
        <begin position="42"/>
        <end position="292"/>
    </location>
</feature>
<dbReference type="PANTHER" id="PTHR14189:SF0">
    <property type="entry name" value="PROTEIN PHOSPHATASE METHYLESTERASE 1"/>
    <property type="match status" value="1"/>
</dbReference>
<evidence type="ECO:0000256" key="3">
    <source>
        <dbReference type="ARBA" id="ARBA00022801"/>
    </source>
</evidence>
<dbReference type="InterPro" id="IPR000073">
    <property type="entry name" value="AB_hydrolase_1"/>
</dbReference>
<accession>A0A081AV72</accession>
<dbReference type="AlphaFoldDB" id="A0A081AV72"/>
<dbReference type="EC" id="3.1.1.-" evidence="5"/>
<dbReference type="InterPro" id="IPR029058">
    <property type="entry name" value="AB_hydrolase_fold"/>
</dbReference>
<keyword evidence="2 5" id="KW-0719">Serine esterase</keyword>
<comment type="catalytic activity">
    <reaction evidence="4">
        <text>[phosphatase 2A protein]-C-terminal L-leucine methyl ester + H2O = [phosphatase 2A protein]-C-terminal L-leucine + methanol + H(+)</text>
        <dbReference type="Rhea" id="RHEA:48548"/>
        <dbReference type="Rhea" id="RHEA-COMP:12134"/>
        <dbReference type="Rhea" id="RHEA-COMP:12135"/>
        <dbReference type="ChEBI" id="CHEBI:15377"/>
        <dbReference type="ChEBI" id="CHEBI:15378"/>
        <dbReference type="ChEBI" id="CHEBI:17790"/>
        <dbReference type="ChEBI" id="CHEBI:90516"/>
        <dbReference type="ChEBI" id="CHEBI:90517"/>
        <dbReference type="EC" id="3.1.1.89"/>
    </reaction>
</comment>
<name>A0A081AV72_PHYNI</name>
<sequence length="356" mass="38993">MADTSDIYDDVWTKYFDSKEDLELPNGDSFRVYRAGSQGPHVVLLHGGGYTSMTWCLVTAMLKETCTLHAFDLRGHGQTHTAHDDDLCIDTLVQDTLHILNHVIPPMTPKTDGAADSENPQSIIVGHSLGGALAVRVAATGKVPSLVGVMVIDVVEGTAMASLKHMGAILERRPSRFRSYKDAIHWALHSGTVHNQEAVEVSIPSQLTQLEDGSLVWRTDLASSAKYWHDWFIGLSKQFLSLKEAKVLVLAGSDRLDTELMRGQMMGKFEMRLMYSSGHAIQEDCPHEVANAIAEFSSRCARVISGNVFGPDGVPKQPNKDLALAERLAKARAMIPKDSILPAVHPTARPNKLPPQ</sequence>
<dbReference type="Pfam" id="PF12697">
    <property type="entry name" value="Abhydrolase_6"/>
    <property type="match status" value="1"/>
</dbReference>
<dbReference type="PANTHER" id="PTHR14189">
    <property type="entry name" value="PROTEIN PHOSPHATASE METHYLESTERASE-1 RELATED"/>
    <property type="match status" value="1"/>
</dbReference>
<dbReference type="SUPFAM" id="SSF53474">
    <property type="entry name" value="alpha/beta-Hydrolases"/>
    <property type="match status" value="1"/>
</dbReference>
<evidence type="ECO:0000256" key="1">
    <source>
        <dbReference type="ARBA" id="ARBA00008645"/>
    </source>
</evidence>
<evidence type="ECO:0000259" key="7">
    <source>
        <dbReference type="Pfam" id="PF12697"/>
    </source>
</evidence>
<evidence type="ECO:0000256" key="6">
    <source>
        <dbReference type="PIRSR" id="PIRSR022950-1"/>
    </source>
</evidence>
<evidence type="ECO:0000256" key="2">
    <source>
        <dbReference type="ARBA" id="ARBA00022487"/>
    </source>
</evidence>